<dbReference type="AlphaFoldDB" id="A0AA48M4W5"/>
<evidence type="ECO:0000313" key="3">
    <source>
        <dbReference type="Proteomes" id="UP001189619"/>
    </source>
</evidence>
<dbReference type="PROSITE" id="PS50943">
    <property type="entry name" value="HTH_CROC1"/>
    <property type="match status" value="1"/>
</dbReference>
<dbReference type="GO" id="GO:0003677">
    <property type="term" value="F:DNA binding"/>
    <property type="evidence" value="ECO:0007669"/>
    <property type="project" value="InterPro"/>
</dbReference>
<gene>
    <name evidence="2" type="ORF">BSPP4475_03260</name>
</gene>
<dbReference type="KEGG" id="bayd:BSPP4475_03260"/>
<dbReference type="SUPFAM" id="SSF47413">
    <property type="entry name" value="lambda repressor-like DNA-binding domains"/>
    <property type="match status" value="1"/>
</dbReference>
<dbReference type="Gene3D" id="1.10.260.40">
    <property type="entry name" value="lambda repressor-like DNA-binding domains"/>
    <property type="match status" value="1"/>
</dbReference>
<name>A0AA48M4W5_9BACL</name>
<dbReference type="InterPro" id="IPR010982">
    <property type="entry name" value="Lambda_DNA-bd_dom_sf"/>
</dbReference>
<sequence>MANNQIPRRTIGDLLSLYRRQNNLSFAQVEAQTGVTKGALYKIESGETKRPEYKTVKALAAILPQPFEEIIECYVEGEQRPDTLYEVLQDVIQRGSSIPLLEKVAVKFLQSPQADTYTALERLYHLADTTTNTELSLPLFNTIVKYAREHGIPQYIAKGLLKKYLIERYDLKRLDDSFRLGQEIMHYIDFLTPDEQTIYYFRMALHAYTIQKYKRCIEYCEAGLALNTAESELTARAYLAMINSYSRLGEYDAVELRLCVFERFDYEFVAEAAKLTRAIVKSRKKEYDVAVPMLKECLQEISPDSRIHVVNELLDIYLQTNNHHEIAELLRKEKEILPENPQTPYKHQSIGRYYRYKGEFQIQTGSLDEGIGSYIDGLFAYGEVNAYDEITESFILSQFYLLEKYMDYHDLTKMKDLYDRIMKKQLSRASVTNEKTIRENLMHHNNVDSREVTRSRIE</sequence>
<protein>
    <submittedName>
        <fullName evidence="2">Transcriptional regulator</fullName>
    </submittedName>
</protein>
<dbReference type="Pfam" id="PF13560">
    <property type="entry name" value="HTH_31"/>
    <property type="match status" value="1"/>
</dbReference>
<dbReference type="SUPFAM" id="SSF48452">
    <property type="entry name" value="TPR-like"/>
    <property type="match status" value="1"/>
</dbReference>
<dbReference type="RefSeq" id="WP_304415097.1">
    <property type="nucleotide sequence ID" value="NZ_OY569118.1"/>
</dbReference>
<dbReference type="Proteomes" id="UP001189619">
    <property type="component" value="Chromosome"/>
</dbReference>
<dbReference type="CDD" id="cd00093">
    <property type="entry name" value="HTH_XRE"/>
    <property type="match status" value="1"/>
</dbReference>
<dbReference type="InterPro" id="IPR011990">
    <property type="entry name" value="TPR-like_helical_dom_sf"/>
</dbReference>
<keyword evidence="3" id="KW-1185">Reference proteome</keyword>
<evidence type="ECO:0000259" key="1">
    <source>
        <dbReference type="PROSITE" id="PS50943"/>
    </source>
</evidence>
<evidence type="ECO:0000313" key="2">
    <source>
        <dbReference type="EMBL" id="CAJ1001339.1"/>
    </source>
</evidence>
<accession>A0AA48M4W5</accession>
<dbReference type="Gene3D" id="1.25.40.10">
    <property type="entry name" value="Tetratricopeptide repeat domain"/>
    <property type="match status" value="1"/>
</dbReference>
<feature type="domain" description="HTH cro/C1-type" evidence="1">
    <location>
        <begin position="15"/>
        <end position="70"/>
    </location>
</feature>
<dbReference type="InterPro" id="IPR001387">
    <property type="entry name" value="Cro/C1-type_HTH"/>
</dbReference>
<reference evidence="2" key="1">
    <citation type="submission" date="2023-07" db="EMBL/GenBank/DDBJ databases">
        <authorList>
            <person name="Ivanov I."/>
            <person name="Teneva D."/>
            <person name="Stoikov I."/>
        </authorList>
    </citation>
    <scope>NUCLEOTIDE SEQUENCE</scope>
    <source>
        <strain evidence="2">4475</strain>
    </source>
</reference>
<dbReference type="EMBL" id="OY569118">
    <property type="protein sequence ID" value="CAJ1001339.1"/>
    <property type="molecule type" value="Genomic_DNA"/>
</dbReference>
<organism evidence="2 3">
    <name type="scientific">Brevibacillus aydinogluensis</name>
    <dbReference type="NCBI Taxonomy" id="927786"/>
    <lineage>
        <taxon>Bacteria</taxon>
        <taxon>Bacillati</taxon>
        <taxon>Bacillota</taxon>
        <taxon>Bacilli</taxon>
        <taxon>Bacillales</taxon>
        <taxon>Paenibacillaceae</taxon>
        <taxon>Brevibacillus</taxon>
    </lineage>
</organism>
<proteinExistence type="predicted"/>
<dbReference type="SMART" id="SM00530">
    <property type="entry name" value="HTH_XRE"/>
    <property type="match status" value="1"/>
</dbReference>